<dbReference type="EnsemblPlants" id="OB08G16950.1">
    <property type="protein sequence ID" value="OB08G16950.1"/>
    <property type="gene ID" value="OB08G16950"/>
</dbReference>
<gene>
    <name evidence="2" type="primary">LOC102714854</name>
</gene>
<evidence type="ECO:0000313" key="2">
    <source>
        <dbReference type="EnsemblPlants" id="OB08G16950.1"/>
    </source>
</evidence>
<proteinExistence type="predicted"/>
<dbReference type="PANTHER" id="PTHR33181:SF33">
    <property type="entry name" value="OS08G0241300 PROTEIN"/>
    <property type="match status" value="1"/>
</dbReference>
<dbReference type="Gramene" id="OB08G16950.1">
    <property type="protein sequence ID" value="OB08G16950.1"/>
    <property type="gene ID" value="OB08G16950"/>
</dbReference>
<sequence length="92" mass="10368">MEGWRKKVVVRARRAWAAVSGRIRVQNQGSGGLLKLHEDVQTCDYKDVQVMFEMLTSELEASHARKQQQLLSPSPRTLPTPAWPGSSPPEKQ</sequence>
<dbReference type="RefSeq" id="XP_006659963.1">
    <property type="nucleotide sequence ID" value="XM_006659900.3"/>
</dbReference>
<dbReference type="PANTHER" id="PTHR33181">
    <property type="entry name" value="OS01G0778500 PROTEIN"/>
    <property type="match status" value="1"/>
</dbReference>
<feature type="region of interest" description="Disordered" evidence="1">
    <location>
        <begin position="63"/>
        <end position="92"/>
    </location>
</feature>
<evidence type="ECO:0000256" key="1">
    <source>
        <dbReference type="SAM" id="MobiDB-lite"/>
    </source>
</evidence>
<organism evidence="2">
    <name type="scientific">Oryza brachyantha</name>
    <name type="common">malo sina</name>
    <dbReference type="NCBI Taxonomy" id="4533"/>
    <lineage>
        <taxon>Eukaryota</taxon>
        <taxon>Viridiplantae</taxon>
        <taxon>Streptophyta</taxon>
        <taxon>Embryophyta</taxon>
        <taxon>Tracheophyta</taxon>
        <taxon>Spermatophyta</taxon>
        <taxon>Magnoliopsida</taxon>
        <taxon>Liliopsida</taxon>
        <taxon>Poales</taxon>
        <taxon>Poaceae</taxon>
        <taxon>BOP clade</taxon>
        <taxon>Oryzoideae</taxon>
        <taxon>Oryzeae</taxon>
        <taxon>Oryzinae</taxon>
        <taxon>Oryza</taxon>
    </lineage>
</organism>
<dbReference type="KEGG" id="obr:102714854"/>
<dbReference type="AlphaFoldDB" id="J3MRG6"/>
<protein>
    <submittedName>
        <fullName evidence="2">Uncharacterized protein</fullName>
    </submittedName>
</protein>
<dbReference type="Proteomes" id="UP000006038">
    <property type="component" value="Chromosome 8"/>
</dbReference>
<reference evidence="2" key="1">
    <citation type="journal article" date="2013" name="Nat. Commun.">
        <title>Whole-genome sequencing of Oryza brachyantha reveals mechanisms underlying Oryza genome evolution.</title>
        <authorList>
            <person name="Chen J."/>
            <person name="Huang Q."/>
            <person name="Gao D."/>
            <person name="Wang J."/>
            <person name="Lang Y."/>
            <person name="Liu T."/>
            <person name="Li B."/>
            <person name="Bai Z."/>
            <person name="Luis Goicoechea J."/>
            <person name="Liang C."/>
            <person name="Chen C."/>
            <person name="Zhang W."/>
            <person name="Sun S."/>
            <person name="Liao Y."/>
            <person name="Zhang X."/>
            <person name="Yang L."/>
            <person name="Song C."/>
            <person name="Wang M."/>
            <person name="Shi J."/>
            <person name="Liu G."/>
            <person name="Liu J."/>
            <person name="Zhou H."/>
            <person name="Zhou W."/>
            <person name="Yu Q."/>
            <person name="An N."/>
            <person name="Chen Y."/>
            <person name="Cai Q."/>
            <person name="Wang B."/>
            <person name="Liu B."/>
            <person name="Min J."/>
            <person name="Huang Y."/>
            <person name="Wu H."/>
            <person name="Li Z."/>
            <person name="Zhang Y."/>
            <person name="Yin Y."/>
            <person name="Song W."/>
            <person name="Jiang J."/>
            <person name="Jackson S.A."/>
            <person name="Wing R.A."/>
            <person name="Wang J."/>
            <person name="Chen M."/>
        </authorList>
    </citation>
    <scope>NUCLEOTIDE SEQUENCE [LARGE SCALE GENOMIC DNA]</scope>
    <source>
        <strain evidence="2">cv. IRGC 101232</strain>
    </source>
</reference>
<dbReference type="OMA" id="WEMVQNS"/>
<dbReference type="GeneID" id="102714854"/>
<evidence type="ECO:0000313" key="3">
    <source>
        <dbReference type="Proteomes" id="UP000006038"/>
    </source>
</evidence>
<accession>J3MRG6</accession>
<name>J3MRG6_ORYBR</name>
<dbReference type="eggNOG" id="ENOG502SBRC">
    <property type="taxonomic scope" value="Eukaryota"/>
</dbReference>
<keyword evidence="3" id="KW-1185">Reference proteome</keyword>
<dbReference type="OrthoDB" id="689242at2759"/>
<dbReference type="HOGENOM" id="CLU_129534_4_0_1"/>
<reference evidence="2" key="2">
    <citation type="submission" date="2013-04" db="UniProtKB">
        <authorList>
            <consortium name="EnsemblPlants"/>
        </authorList>
    </citation>
    <scope>IDENTIFICATION</scope>
</reference>